<dbReference type="PANTHER" id="PTHR43046">
    <property type="entry name" value="GDP-MANNOSE MANNOSYL HYDROLASE"/>
    <property type="match status" value="1"/>
</dbReference>
<accession>A0ABQ2NZJ4</accession>
<comment type="caution">
    <text evidence="4">The sequence shown here is derived from an EMBL/GenBank/DDBJ whole genome shotgun (WGS) entry which is preliminary data.</text>
</comment>
<dbReference type="InterPro" id="IPR000086">
    <property type="entry name" value="NUDIX_hydrolase_dom"/>
</dbReference>
<dbReference type="CDD" id="cd18880">
    <property type="entry name" value="NUDIX_ADPRase"/>
    <property type="match status" value="1"/>
</dbReference>
<evidence type="ECO:0000256" key="1">
    <source>
        <dbReference type="ARBA" id="ARBA00001946"/>
    </source>
</evidence>
<dbReference type="EMBL" id="BMLW01000012">
    <property type="protein sequence ID" value="GGP14477.1"/>
    <property type="molecule type" value="Genomic_DNA"/>
</dbReference>
<keyword evidence="5" id="KW-1185">Reference proteome</keyword>
<proteinExistence type="predicted"/>
<dbReference type="PROSITE" id="PS51462">
    <property type="entry name" value="NUDIX"/>
    <property type="match status" value="1"/>
</dbReference>
<dbReference type="Proteomes" id="UP000641206">
    <property type="component" value="Unassembled WGS sequence"/>
</dbReference>
<dbReference type="Pfam" id="PF00293">
    <property type="entry name" value="NUDIX"/>
    <property type="match status" value="1"/>
</dbReference>
<name>A0ABQ2NZJ4_9BACI</name>
<feature type="domain" description="Nudix hydrolase" evidence="3">
    <location>
        <begin position="1"/>
        <end position="146"/>
    </location>
</feature>
<evidence type="ECO:0000256" key="2">
    <source>
        <dbReference type="ARBA" id="ARBA00022801"/>
    </source>
</evidence>
<dbReference type="InterPro" id="IPR015797">
    <property type="entry name" value="NUDIX_hydrolase-like_dom_sf"/>
</dbReference>
<reference evidence="5" key="1">
    <citation type="journal article" date="2019" name="Int. J. Syst. Evol. Microbiol.">
        <title>The Global Catalogue of Microorganisms (GCM) 10K type strain sequencing project: providing services to taxonomists for standard genome sequencing and annotation.</title>
        <authorList>
            <consortium name="The Broad Institute Genomics Platform"/>
            <consortium name="The Broad Institute Genome Sequencing Center for Infectious Disease"/>
            <person name="Wu L."/>
            <person name="Ma J."/>
        </authorList>
    </citation>
    <scope>NUCLEOTIDE SEQUENCE [LARGE SCALE GENOMIC DNA]</scope>
    <source>
        <strain evidence="5">CGMCC 1.7693</strain>
    </source>
</reference>
<sequence length="154" mass="17752">MNIRNSAKAIIIQDKQLLVIKKLDKDGYYFILPGGGQEHEETLHQTLKRECIEEINADVEIGNLLFIREYIGKNHEHFEFDSELHQVEYMFLCDIISSNKEIGNGVVPDDGQISVERLPISDIMNYRLYPQAIREKIIAYTLGKELPVYLGDVN</sequence>
<organism evidence="4 5">
    <name type="scientific">Oceanobacillus neutriphilus</name>
    <dbReference type="NCBI Taxonomy" id="531815"/>
    <lineage>
        <taxon>Bacteria</taxon>
        <taxon>Bacillati</taxon>
        <taxon>Bacillota</taxon>
        <taxon>Bacilli</taxon>
        <taxon>Bacillales</taxon>
        <taxon>Bacillaceae</taxon>
        <taxon>Oceanobacillus</taxon>
    </lineage>
</organism>
<dbReference type="SUPFAM" id="SSF55811">
    <property type="entry name" value="Nudix"/>
    <property type="match status" value="1"/>
</dbReference>
<dbReference type="PANTHER" id="PTHR43046:SF14">
    <property type="entry name" value="MUTT_NUDIX FAMILY PROTEIN"/>
    <property type="match status" value="1"/>
</dbReference>
<evidence type="ECO:0000259" key="3">
    <source>
        <dbReference type="PROSITE" id="PS51462"/>
    </source>
</evidence>
<evidence type="ECO:0000313" key="4">
    <source>
        <dbReference type="EMBL" id="GGP14477.1"/>
    </source>
</evidence>
<dbReference type="Gene3D" id="3.90.79.10">
    <property type="entry name" value="Nucleoside Triphosphate Pyrophosphohydrolase"/>
    <property type="match status" value="1"/>
</dbReference>
<protein>
    <submittedName>
        <fullName evidence="4">DNA mismatch repair protein MutT</fullName>
    </submittedName>
</protein>
<comment type="cofactor">
    <cofactor evidence="1">
        <name>Mg(2+)</name>
        <dbReference type="ChEBI" id="CHEBI:18420"/>
    </cofactor>
</comment>
<gene>
    <name evidence="4" type="ORF">GCM10011346_38590</name>
</gene>
<evidence type="ECO:0000313" key="5">
    <source>
        <dbReference type="Proteomes" id="UP000641206"/>
    </source>
</evidence>
<keyword evidence="2" id="KW-0378">Hydrolase</keyword>
<dbReference type="RefSeq" id="WP_188736248.1">
    <property type="nucleotide sequence ID" value="NZ_BMLW01000012.1"/>
</dbReference>